<evidence type="ECO:0000313" key="2">
    <source>
        <dbReference type="Proteomes" id="UP001306508"/>
    </source>
</evidence>
<dbReference type="EMBL" id="JAWIZZ010000036">
    <property type="protein sequence ID" value="KAK5781273.1"/>
    <property type="molecule type" value="Genomic_DNA"/>
</dbReference>
<organism evidence="1 2">
    <name type="scientific">Arxiozyma heterogenica</name>
    <dbReference type="NCBI Taxonomy" id="278026"/>
    <lineage>
        <taxon>Eukaryota</taxon>
        <taxon>Fungi</taxon>
        <taxon>Dikarya</taxon>
        <taxon>Ascomycota</taxon>
        <taxon>Saccharomycotina</taxon>
        <taxon>Saccharomycetes</taxon>
        <taxon>Saccharomycetales</taxon>
        <taxon>Saccharomycetaceae</taxon>
        <taxon>Arxiozyma</taxon>
    </lineage>
</organism>
<dbReference type="AlphaFoldDB" id="A0AAN7WTR9"/>
<dbReference type="Proteomes" id="UP001306508">
    <property type="component" value="Unassembled WGS sequence"/>
</dbReference>
<sequence length="149" mass="16946">MIIVVLIHDMHYPKPNIIPIPEGLETFIQNQTGSALRQCHVIVGDYQGGYPLVALFVPLNEVPRCLIKEFLEKTTNLGYSFEFITIDMDRRIIAAIPKIKRLGPQCIHFYKTTKYFTWNDIGNLSKLDLGKIPQAAGIKLSRLSCIPEF</sequence>
<comment type="caution">
    <text evidence="1">The sequence shown here is derived from an EMBL/GenBank/DDBJ whole genome shotgun (WGS) entry which is preliminary data.</text>
</comment>
<accession>A0AAN7WTR9</accession>
<gene>
    <name evidence="1" type="ORF">RI543_001113</name>
</gene>
<reference evidence="2" key="1">
    <citation type="submission" date="2023-07" db="EMBL/GenBank/DDBJ databases">
        <title>A draft genome of Kazachstania heterogenica Y-27499.</title>
        <authorList>
            <person name="Donic C."/>
            <person name="Kralova J.S."/>
            <person name="Fidel L."/>
            <person name="Ben-Dor S."/>
            <person name="Jung S."/>
        </authorList>
    </citation>
    <scope>NUCLEOTIDE SEQUENCE [LARGE SCALE GENOMIC DNA]</scope>
    <source>
        <strain evidence="2">Y27499</strain>
    </source>
</reference>
<proteinExistence type="predicted"/>
<keyword evidence="2" id="KW-1185">Reference proteome</keyword>
<evidence type="ECO:0000313" key="1">
    <source>
        <dbReference type="EMBL" id="KAK5781273.1"/>
    </source>
</evidence>
<protein>
    <submittedName>
        <fullName evidence="1">Uncharacterized protein</fullName>
    </submittedName>
</protein>
<name>A0AAN7WTR9_9SACH</name>